<dbReference type="Proteomes" id="UP000308744">
    <property type="component" value="Unassembled WGS sequence"/>
</dbReference>
<keyword evidence="2" id="KW-1185">Reference proteome</keyword>
<reference evidence="1 2" key="1">
    <citation type="submission" date="2019-04" db="EMBL/GenBank/DDBJ databases">
        <title>Lysinibacillus genome sequencing.</title>
        <authorList>
            <person name="Dunlap C."/>
        </authorList>
    </citation>
    <scope>NUCLEOTIDE SEQUENCE [LARGE SCALE GENOMIC DNA]</scope>
    <source>
        <strain evidence="1 2">CCTCC AB 2010389</strain>
    </source>
</reference>
<dbReference type="RefSeq" id="WP_107897316.1">
    <property type="nucleotide sequence ID" value="NZ_PYWM01000036.1"/>
</dbReference>
<dbReference type="InterPro" id="IPR025678">
    <property type="entry name" value="Imm3"/>
</dbReference>
<comment type="caution">
    <text evidence="1">The sequence shown here is derived from an EMBL/GenBank/DDBJ whole genome shotgun (WGS) entry which is preliminary data.</text>
</comment>
<dbReference type="Pfam" id="PF14425">
    <property type="entry name" value="Imm3"/>
    <property type="match status" value="1"/>
</dbReference>
<accession>A0A4U2XZJ3</accession>
<name>A0A4U2XZJ3_9BACI</name>
<gene>
    <name evidence="1" type="ORF">FC756_24050</name>
</gene>
<dbReference type="EMBL" id="SZPU01000115">
    <property type="protein sequence ID" value="TKI53420.1"/>
    <property type="molecule type" value="Genomic_DNA"/>
</dbReference>
<evidence type="ECO:0000313" key="2">
    <source>
        <dbReference type="Proteomes" id="UP000308744"/>
    </source>
</evidence>
<organism evidence="1 2">
    <name type="scientific">Lysinibacillus mangiferihumi</name>
    <dbReference type="NCBI Taxonomy" id="1130819"/>
    <lineage>
        <taxon>Bacteria</taxon>
        <taxon>Bacillati</taxon>
        <taxon>Bacillota</taxon>
        <taxon>Bacilli</taxon>
        <taxon>Bacillales</taxon>
        <taxon>Bacillaceae</taxon>
        <taxon>Lysinibacillus</taxon>
    </lineage>
</organism>
<dbReference type="AlphaFoldDB" id="A0A4U2XZJ3"/>
<protein>
    <submittedName>
        <fullName evidence="1">Uncharacterized protein</fullName>
    </submittedName>
</protein>
<proteinExistence type="predicted"/>
<sequence>MLSSYEELNQYIIEDFDEFLNEGLSISQVTEKLLEEYYRGIVNGKVEKLVIYLRIALLSIERNHLREDIKTELMSMINELESIPTKEEVGSENAKQILLDIQRFKKKSKDVNEILLHSKGKLKLVEIKQCGV</sequence>
<evidence type="ECO:0000313" key="1">
    <source>
        <dbReference type="EMBL" id="TKI53420.1"/>
    </source>
</evidence>